<dbReference type="Proteomes" id="UP000054477">
    <property type="component" value="Unassembled WGS sequence"/>
</dbReference>
<proteinExistence type="predicted"/>
<dbReference type="EMBL" id="KN838712">
    <property type="protein sequence ID" value="KIJ96746.1"/>
    <property type="molecule type" value="Genomic_DNA"/>
</dbReference>
<dbReference type="OrthoDB" id="3250324at2759"/>
<evidence type="ECO:0000313" key="2">
    <source>
        <dbReference type="Proteomes" id="UP000054477"/>
    </source>
</evidence>
<evidence type="ECO:0000313" key="1">
    <source>
        <dbReference type="EMBL" id="KIJ96746.1"/>
    </source>
</evidence>
<dbReference type="AlphaFoldDB" id="A0A0C9XGD9"/>
<reference evidence="1 2" key="1">
    <citation type="submission" date="2014-04" db="EMBL/GenBank/DDBJ databases">
        <authorList>
            <consortium name="DOE Joint Genome Institute"/>
            <person name="Kuo A."/>
            <person name="Kohler A."/>
            <person name="Nagy L.G."/>
            <person name="Floudas D."/>
            <person name="Copeland A."/>
            <person name="Barry K.W."/>
            <person name="Cichocki N."/>
            <person name="Veneault-Fourrey C."/>
            <person name="LaButti K."/>
            <person name="Lindquist E.A."/>
            <person name="Lipzen A."/>
            <person name="Lundell T."/>
            <person name="Morin E."/>
            <person name="Murat C."/>
            <person name="Sun H."/>
            <person name="Tunlid A."/>
            <person name="Henrissat B."/>
            <person name="Grigoriev I.V."/>
            <person name="Hibbett D.S."/>
            <person name="Martin F."/>
            <person name="Nordberg H.P."/>
            <person name="Cantor M.N."/>
            <person name="Hua S.X."/>
        </authorList>
    </citation>
    <scope>NUCLEOTIDE SEQUENCE [LARGE SCALE GENOMIC DNA]</scope>
    <source>
        <strain evidence="1 2">LaAM-08-1</strain>
    </source>
</reference>
<dbReference type="HOGENOM" id="CLU_1754058_0_0_1"/>
<feature type="non-terminal residue" evidence="1">
    <location>
        <position position="1"/>
    </location>
</feature>
<gene>
    <name evidence="1" type="ORF">K443DRAFT_31195</name>
</gene>
<keyword evidence="2" id="KW-1185">Reference proteome</keyword>
<feature type="non-terminal residue" evidence="1">
    <location>
        <position position="149"/>
    </location>
</feature>
<sequence length="149" mass="17169">QWVSSCDSLGVKITAQAALPFVKKFRQEPADTPLESKRPPYSKEAFVEAILEFIVGDDQAINVIESPRLRKIFLLLREELKESDIPSRSTIRNHIEEVFEEHMAELEEEMAMGWLTCNNASNNDTMITFLTALLRNHKIHVDMAEQRIR</sequence>
<reference evidence="2" key="2">
    <citation type="submission" date="2015-01" db="EMBL/GenBank/DDBJ databases">
        <title>Evolutionary Origins and Diversification of the Mycorrhizal Mutualists.</title>
        <authorList>
            <consortium name="DOE Joint Genome Institute"/>
            <consortium name="Mycorrhizal Genomics Consortium"/>
            <person name="Kohler A."/>
            <person name="Kuo A."/>
            <person name="Nagy L.G."/>
            <person name="Floudas D."/>
            <person name="Copeland A."/>
            <person name="Barry K.W."/>
            <person name="Cichocki N."/>
            <person name="Veneault-Fourrey C."/>
            <person name="LaButti K."/>
            <person name="Lindquist E.A."/>
            <person name="Lipzen A."/>
            <person name="Lundell T."/>
            <person name="Morin E."/>
            <person name="Murat C."/>
            <person name="Riley R."/>
            <person name="Ohm R."/>
            <person name="Sun H."/>
            <person name="Tunlid A."/>
            <person name="Henrissat B."/>
            <person name="Grigoriev I.V."/>
            <person name="Hibbett D.S."/>
            <person name="Martin F."/>
        </authorList>
    </citation>
    <scope>NUCLEOTIDE SEQUENCE [LARGE SCALE GENOMIC DNA]</scope>
    <source>
        <strain evidence="2">LaAM-08-1</strain>
    </source>
</reference>
<name>A0A0C9XGD9_9AGAR</name>
<accession>A0A0C9XGD9</accession>
<protein>
    <submittedName>
        <fullName evidence="1">Uncharacterized protein</fullName>
    </submittedName>
</protein>
<organism evidence="1 2">
    <name type="scientific">Laccaria amethystina LaAM-08-1</name>
    <dbReference type="NCBI Taxonomy" id="1095629"/>
    <lineage>
        <taxon>Eukaryota</taxon>
        <taxon>Fungi</taxon>
        <taxon>Dikarya</taxon>
        <taxon>Basidiomycota</taxon>
        <taxon>Agaricomycotina</taxon>
        <taxon>Agaricomycetes</taxon>
        <taxon>Agaricomycetidae</taxon>
        <taxon>Agaricales</taxon>
        <taxon>Agaricineae</taxon>
        <taxon>Hydnangiaceae</taxon>
        <taxon>Laccaria</taxon>
    </lineage>
</organism>